<evidence type="ECO:0000256" key="13">
    <source>
        <dbReference type="SAM" id="Phobius"/>
    </source>
</evidence>
<evidence type="ECO:0000256" key="9">
    <source>
        <dbReference type="ARBA" id="ARBA00022833"/>
    </source>
</evidence>
<evidence type="ECO:0000256" key="11">
    <source>
        <dbReference type="ARBA" id="ARBA00023049"/>
    </source>
</evidence>
<evidence type="ECO:0000256" key="8">
    <source>
        <dbReference type="ARBA" id="ARBA00022801"/>
    </source>
</evidence>
<dbReference type="GO" id="GO:0006508">
    <property type="term" value="P:proteolysis"/>
    <property type="evidence" value="ECO:0007669"/>
    <property type="project" value="UniProtKB-KW"/>
</dbReference>
<dbReference type="InterPro" id="IPR044537">
    <property type="entry name" value="Rip2-like"/>
</dbReference>
<evidence type="ECO:0000256" key="10">
    <source>
        <dbReference type="ARBA" id="ARBA00022989"/>
    </source>
</evidence>
<reference evidence="14 15" key="1">
    <citation type="submission" date="2019-01" db="EMBL/GenBank/DDBJ databases">
        <title>Ktedonosporobacter rubrisoli SCAWS-G2.</title>
        <authorList>
            <person name="Huang Y."/>
            <person name="Yan B."/>
        </authorList>
    </citation>
    <scope>NUCLEOTIDE SEQUENCE [LARGE SCALE GENOMIC DNA]</scope>
    <source>
        <strain evidence="14 15">SCAWS-G2</strain>
    </source>
</reference>
<evidence type="ECO:0000313" key="14">
    <source>
        <dbReference type="EMBL" id="QBD80059.1"/>
    </source>
</evidence>
<dbReference type="PANTHER" id="PTHR35864">
    <property type="entry name" value="ZINC METALLOPROTEASE MJ0611-RELATED"/>
    <property type="match status" value="1"/>
</dbReference>
<dbReference type="AlphaFoldDB" id="A0A4P6JWI6"/>
<evidence type="ECO:0000256" key="1">
    <source>
        <dbReference type="ARBA" id="ARBA00001947"/>
    </source>
</evidence>
<accession>A0A4P6JWI6</accession>
<keyword evidence="7" id="KW-0479">Metal-binding</keyword>
<evidence type="ECO:0000256" key="12">
    <source>
        <dbReference type="ARBA" id="ARBA00023136"/>
    </source>
</evidence>
<evidence type="ECO:0000256" key="2">
    <source>
        <dbReference type="ARBA" id="ARBA00004651"/>
    </source>
</evidence>
<dbReference type="CDD" id="cd06158">
    <property type="entry name" value="S2P-M50_like_1"/>
    <property type="match status" value="1"/>
</dbReference>
<proteinExistence type="inferred from homology"/>
<dbReference type="RefSeq" id="WP_129891125.1">
    <property type="nucleotide sequence ID" value="NZ_CP035758.1"/>
</dbReference>
<gene>
    <name evidence="14" type="ORF">EPA93_30385</name>
</gene>
<dbReference type="OrthoDB" id="9800627at2"/>
<evidence type="ECO:0000256" key="7">
    <source>
        <dbReference type="ARBA" id="ARBA00022723"/>
    </source>
</evidence>
<keyword evidence="5 14" id="KW-0645">Protease</keyword>
<dbReference type="GO" id="GO:0046872">
    <property type="term" value="F:metal ion binding"/>
    <property type="evidence" value="ECO:0007669"/>
    <property type="project" value="UniProtKB-KW"/>
</dbReference>
<comment type="cofactor">
    <cofactor evidence="1">
        <name>Zn(2+)</name>
        <dbReference type="ChEBI" id="CHEBI:29105"/>
    </cofactor>
</comment>
<keyword evidence="8" id="KW-0378">Hydrolase</keyword>
<evidence type="ECO:0000256" key="3">
    <source>
        <dbReference type="ARBA" id="ARBA00007931"/>
    </source>
</evidence>
<keyword evidence="12 13" id="KW-0472">Membrane</keyword>
<organism evidence="14 15">
    <name type="scientific">Ktedonosporobacter rubrisoli</name>
    <dbReference type="NCBI Taxonomy" id="2509675"/>
    <lineage>
        <taxon>Bacteria</taxon>
        <taxon>Bacillati</taxon>
        <taxon>Chloroflexota</taxon>
        <taxon>Ktedonobacteria</taxon>
        <taxon>Ktedonobacterales</taxon>
        <taxon>Ktedonosporobacteraceae</taxon>
        <taxon>Ktedonosporobacter</taxon>
    </lineage>
</organism>
<keyword evidence="9" id="KW-0862">Zinc</keyword>
<keyword evidence="15" id="KW-1185">Reference proteome</keyword>
<evidence type="ECO:0000256" key="6">
    <source>
        <dbReference type="ARBA" id="ARBA00022692"/>
    </source>
</evidence>
<feature type="transmembrane region" description="Helical" evidence="13">
    <location>
        <begin position="189"/>
        <end position="213"/>
    </location>
</feature>
<dbReference type="KEGG" id="kbs:EPA93_30385"/>
<keyword evidence="4" id="KW-1003">Cell membrane</keyword>
<feature type="transmembrane region" description="Helical" evidence="13">
    <location>
        <begin position="136"/>
        <end position="157"/>
    </location>
</feature>
<keyword evidence="10 13" id="KW-1133">Transmembrane helix</keyword>
<dbReference type="GO" id="GO:0008237">
    <property type="term" value="F:metallopeptidase activity"/>
    <property type="evidence" value="ECO:0007669"/>
    <property type="project" value="UniProtKB-KW"/>
</dbReference>
<feature type="transmembrane region" description="Helical" evidence="13">
    <location>
        <begin position="99"/>
        <end position="124"/>
    </location>
</feature>
<dbReference type="Proteomes" id="UP000290365">
    <property type="component" value="Chromosome"/>
</dbReference>
<keyword evidence="6 13" id="KW-0812">Transmembrane</keyword>
<feature type="transmembrane region" description="Helical" evidence="13">
    <location>
        <begin position="219"/>
        <end position="236"/>
    </location>
</feature>
<sequence length="254" mass="27708">MGNPKINVLLALMIIASFLVATVLHGWAQSLTASWLGDATPQAEGRQTLSLRPHLDALGTLMCVILAFQPTPAIQLGLGWGKPVKPDPWKLRMGPDMGVLAVAASGMIFNLLVGLLMALILHFVYPILVVNAVTMYVFLFLLVFASVNICLALLNLIPVYPLDGYHILYSLLPSKQAVQFAKSASYGPFILLGYFFLLPFLFSVVGLQGFILLRLGEGFYRLSLLLIGLVSGLSPYSPTLYSLHTLHLFAFIGF</sequence>
<dbReference type="GO" id="GO:0005886">
    <property type="term" value="C:plasma membrane"/>
    <property type="evidence" value="ECO:0007669"/>
    <property type="project" value="UniProtKB-SubCell"/>
</dbReference>
<comment type="subcellular location">
    <subcellularLocation>
        <location evidence="2">Cell membrane</location>
        <topology evidence="2">Multi-pass membrane protein</topology>
    </subcellularLocation>
</comment>
<dbReference type="EMBL" id="CP035758">
    <property type="protein sequence ID" value="QBD80059.1"/>
    <property type="molecule type" value="Genomic_DNA"/>
</dbReference>
<comment type="similarity">
    <text evidence="3">Belongs to the peptidase M50B family.</text>
</comment>
<dbReference type="PANTHER" id="PTHR35864:SF1">
    <property type="entry name" value="ZINC METALLOPROTEASE YWHC-RELATED"/>
    <property type="match status" value="1"/>
</dbReference>
<protein>
    <submittedName>
        <fullName evidence="14">Site-2 protease family protein</fullName>
    </submittedName>
</protein>
<evidence type="ECO:0000256" key="5">
    <source>
        <dbReference type="ARBA" id="ARBA00022670"/>
    </source>
</evidence>
<dbReference type="InterPro" id="IPR052348">
    <property type="entry name" value="Metallopeptidase_M50B"/>
</dbReference>
<evidence type="ECO:0000313" key="15">
    <source>
        <dbReference type="Proteomes" id="UP000290365"/>
    </source>
</evidence>
<evidence type="ECO:0000256" key="4">
    <source>
        <dbReference type="ARBA" id="ARBA00022475"/>
    </source>
</evidence>
<name>A0A4P6JWI6_KTERU</name>
<keyword evidence="11" id="KW-0482">Metalloprotease</keyword>
<feature type="transmembrane region" description="Helical" evidence="13">
    <location>
        <begin position="7"/>
        <end position="28"/>
    </location>
</feature>